<dbReference type="Pfam" id="PF01276">
    <property type="entry name" value="OKR_DC_1"/>
    <property type="match status" value="1"/>
</dbReference>
<evidence type="ECO:0000259" key="6">
    <source>
        <dbReference type="Pfam" id="PF01276"/>
    </source>
</evidence>
<dbReference type="Gene3D" id="3.40.640.10">
    <property type="entry name" value="Type I PLP-dependent aspartate aminotransferase-like (Major domain)"/>
    <property type="match status" value="1"/>
</dbReference>
<dbReference type="InterPro" id="IPR015424">
    <property type="entry name" value="PyrdxlP-dep_Trfase"/>
</dbReference>
<comment type="cofactor">
    <cofactor evidence="1">
        <name>pyridoxal 5'-phosphate</name>
        <dbReference type="ChEBI" id="CHEBI:597326"/>
    </cofactor>
</comment>
<reference evidence="8" key="1">
    <citation type="journal article" date="2021" name="PeerJ">
        <title>Extensive microbial diversity within the chicken gut microbiome revealed by metagenomics and culture.</title>
        <authorList>
            <person name="Gilroy R."/>
            <person name="Ravi A."/>
            <person name="Getino M."/>
            <person name="Pursley I."/>
            <person name="Horton D.L."/>
            <person name="Alikhan N.F."/>
            <person name="Baker D."/>
            <person name="Gharbi K."/>
            <person name="Hall N."/>
            <person name="Watson M."/>
            <person name="Adriaenssens E.M."/>
            <person name="Foster-Nyarko E."/>
            <person name="Jarju S."/>
            <person name="Secka A."/>
            <person name="Antonio M."/>
            <person name="Oren A."/>
            <person name="Chaudhuri R.R."/>
            <person name="La Ragione R."/>
            <person name="Hildebrand F."/>
            <person name="Pallen M.J."/>
        </authorList>
    </citation>
    <scope>NUCLEOTIDE SEQUENCE</scope>
    <source>
        <strain evidence="8">CHK179-5677</strain>
    </source>
</reference>
<dbReference type="PANTHER" id="PTHR43277:SF4">
    <property type="entry name" value="ARGININE DECARBOXYLASE"/>
    <property type="match status" value="1"/>
</dbReference>
<evidence type="ECO:0000256" key="1">
    <source>
        <dbReference type="ARBA" id="ARBA00001933"/>
    </source>
</evidence>
<dbReference type="InterPro" id="IPR052357">
    <property type="entry name" value="Orn_Lys_Arg_decarboxylase-I"/>
</dbReference>
<feature type="domain" description="Orn/Lys/Arg decarboxylases family 1 pyridoxal-P attachment site" evidence="6">
    <location>
        <begin position="4"/>
        <end position="293"/>
    </location>
</feature>
<keyword evidence="4" id="KW-0663">Pyridoxal phosphate</keyword>
<gene>
    <name evidence="8" type="ORF">K8V01_08460</name>
</gene>
<sequence length="444" mass="47019">MGPTPLYDALRAFAARDPLRMHMPGHKGRAMPAPEFSPLAAIDFTELPPTGDLFAGDGPIREAENLWRDALGMGECLFLTGGSTQGMLTALTLTCRPGDSVLLDRGCHRSVYNALALLDLHPVFLPRPWLTESGVTGPIDPRDVENLLASHPEVKTLCITSPTYYGVLSDLPALANMIHSRGGKLVVDAAHGAHLPFLGYTGMEKVDIAVVSAHKTLPALGQTALLLSGKGSGLTHAALRSAASLYGSSSPSYVLMASLDLARAWMEGEGAAAYERAAALMADLRRRFPSLTESMAPLDPARFVLRTGDGFAVQAALEELGVWPEMADAGHVVFIPTCADTPADFARLAGAISRVNPPPAGDSPFPPPPPLPRLVCSPRAARFAPWETVPFAAAEGRVSAAQIAPYPPGVPVVAPGEEIGKKHLAYLSEIGYNMEKEGCRVLCL</sequence>
<dbReference type="EMBL" id="DYUC01000084">
    <property type="protein sequence ID" value="HJG87037.1"/>
    <property type="molecule type" value="Genomic_DNA"/>
</dbReference>
<reference evidence="8" key="2">
    <citation type="submission" date="2021-09" db="EMBL/GenBank/DDBJ databases">
        <authorList>
            <person name="Gilroy R."/>
        </authorList>
    </citation>
    <scope>NUCLEOTIDE SEQUENCE</scope>
    <source>
        <strain evidence="8">CHK179-5677</strain>
    </source>
</reference>
<feature type="domain" description="Orn/Lys/Arg decarboxylase C-terminal" evidence="7">
    <location>
        <begin position="386"/>
        <end position="428"/>
    </location>
</feature>
<dbReference type="GO" id="GO:0016831">
    <property type="term" value="F:carboxy-lyase activity"/>
    <property type="evidence" value="ECO:0007669"/>
    <property type="project" value="UniProtKB-KW"/>
</dbReference>
<keyword evidence="8" id="KW-0032">Aminotransferase</keyword>
<evidence type="ECO:0000256" key="2">
    <source>
        <dbReference type="ARBA" id="ARBA00010671"/>
    </source>
</evidence>
<dbReference type="GO" id="GO:0008483">
    <property type="term" value="F:transaminase activity"/>
    <property type="evidence" value="ECO:0007669"/>
    <property type="project" value="UniProtKB-KW"/>
</dbReference>
<dbReference type="InterPro" id="IPR015421">
    <property type="entry name" value="PyrdxlP-dep_Trfase_major"/>
</dbReference>
<comment type="similarity">
    <text evidence="2">Belongs to the Orn/Lys/Arg decarboxylase class-I family.</text>
</comment>
<evidence type="ECO:0000256" key="5">
    <source>
        <dbReference type="ARBA" id="ARBA00023239"/>
    </source>
</evidence>
<dbReference type="InterPro" id="IPR008286">
    <property type="entry name" value="Prn/Lys/Arg_de-COase_C"/>
</dbReference>
<keyword evidence="5" id="KW-0456">Lyase</keyword>
<evidence type="ECO:0000313" key="8">
    <source>
        <dbReference type="EMBL" id="HJG87037.1"/>
    </source>
</evidence>
<keyword evidence="3" id="KW-0210">Decarboxylase</keyword>
<dbReference type="Pfam" id="PF03711">
    <property type="entry name" value="OKR_DC_1_C"/>
    <property type="match status" value="1"/>
</dbReference>
<dbReference type="Gene3D" id="3.90.100.10">
    <property type="entry name" value="Orn/Lys/Arg decarboxylase, C-terminal domain"/>
    <property type="match status" value="1"/>
</dbReference>
<comment type="caution">
    <text evidence="8">The sequence shown here is derived from an EMBL/GenBank/DDBJ whole genome shotgun (WGS) entry which is preliminary data.</text>
</comment>
<dbReference type="RefSeq" id="WP_295368287.1">
    <property type="nucleotide sequence ID" value="NZ_DYUC01000084.1"/>
</dbReference>
<accession>A0A921ST88</accession>
<dbReference type="PANTHER" id="PTHR43277">
    <property type="entry name" value="ARGININE DECARBOXYLASE"/>
    <property type="match status" value="1"/>
</dbReference>
<protein>
    <submittedName>
        <fullName evidence="8">Aminotransferase class V-fold PLP-dependent enzyme</fullName>
    </submittedName>
</protein>
<evidence type="ECO:0000256" key="4">
    <source>
        <dbReference type="ARBA" id="ARBA00022898"/>
    </source>
</evidence>
<keyword evidence="8" id="KW-0808">Transferase</keyword>
<evidence type="ECO:0000256" key="3">
    <source>
        <dbReference type="ARBA" id="ARBA00022793"/>
    </source>
</evidence>
<dbReference type="Proteomes" id="UP000760668">
    <property type="component" value="Unassembled WGS sequence"/>
</dbReference>
<organism evidence="8 9">
    <name type="scientific">Pseudoflavonifractor capillosus</name>
    <dbReference type="NCBI Taxonomy" id="106588"/>
    <lineage>
        <taxon>Bacteria</taxon>
        <taxon>Bacillati</taxon>
        <taxon>Bacillota</taxon>
        <taxon>Clostridia</taxon>
        <taxon>Eubacteriales</taxon>
        <taxon>Oscillospiraceae</taxon>
        <taxon>Pseudoflavonifractor</taxon>
    </lineage>
</organism>
<evidence type="ECO:0000259" key="7">
    <source>
        <dbReference type="Pfam" id="PF03711"/>
    </source>
</evidence>
<dbReference type="AlphaFoldDB" id="A0A921ST88"/>
<evidence type="ECO:0000313" key="9">
    <source>
        <dbReference type="Proteomes" id="UP000760668"/>
    </source>
</evidence>
<name>A0A921ST88_9FIRM</name>
<dbReference type="SUPFAM" id="SSF53383">
    <property type="entry name" value="PLP-dependent transferases"/>
    <property type="match status" value="1"/>
</dbReference>
<dbReference type="InterPro" id="IPR000310">
    <property type="entry name" value="Orn/Lys/Arg_deCO2ase_major_dom"/>
</dbReference>
<proteinExistence type="inferred from homology"/>